<feature type="transmembrane region" description="Helical" evidence="10">
    <location>
        <begin position="152"/>
        <end position="172"/>
    </location>
</feature>
<evidence type="ECO:0000256" key="4">
    <source>
        <dbReference type="ARBA" id="ARBA00022692"/>
    </source>
</evidence>
<proteinExistence type="inferred from homology"/>
<dbReference type="AlphaFoldDB" id="A7ANZ4"/>
<keyword evidence="5" id="KW-0746">Sphingolipid metabolism</keyword>
<dbReference type="GeneID" id="5480097"/>
<dbReference type="InParanoid" id="A7ANZ4"/>
<dbReference type="GO" id="GO:0033188">
    <property type="term" value="F:sphingomyelin synthase activity"/>
    <property type="evidence" value="ECO:0007669"/>
    <property type="project" value="TreeGrafter"/>
</dbReference>
<comment type="subcellular location">
    <subcellularLocation>
        <location evidence="1">Membrane</location>
        <topology evidence="1">Multi-pass membrane protein</topology>
    </subcellularLocation>
</comment>
<dbReference type="STRING" id="5865.A7ANZ4"/>
<dbReference type="GO" id="GO:0000139">
    <property type="term" value="C:Golgi membrane"/>
    <property type="evidence" value="ECO:0007669"/>
    <property type="project" value="TreeGrafter"/>
</dbReference>
<reference evidence="13" key="3">
    <citation type="journal article" date="2021" name="Int. J. Parasitol.">
        <title>Comparative analysis of gene expression between Babesia bovis blood stages and kinetes allowed by improved genome annotation.</title>
        <authorList>
            <person name="Ueti M.W."/>
            <person name="Johnson W.C."/>
            <person name="Kappmeyer L.S."/>
            <person name="Herndon D.R."/>
            <person name="Mousel M.R."/>
            <person name="Reif K.E."/>
            <person name="Taus N.S."/>
            <person name="Ifeonu O.O."/>
            <person name="Silva J.C."/>
            <person name="Suarez C.E."/>
            <person name="Brayton K.A."/>
        </authorList>
    </citation>
    <scope>NUCLEOTIDE SEQUENCE [LARGE SCALE GENOMIC DNA]</scope>
</reference>
<dbReference type="GO" id="GO:0005886">
    <property type="term" value="C:plasma membrane"/>
    <property type="evidence" value="ECO:0007669"/>
    <property type="project" value="TreeGrafter"/>
</dbReference>
<evidence type="ECO:0000256" key="2">
    <source>
        <dbReference type="ARBA" id="ARBA00005441"/>
    </source>
</evidence>
<dbReference type="PANTHER" id="PTHR21290">
    <property type="entry name" value="SPHINGOMYELIN SYNTHETASE"/>
    <property type="match status" value="1"/>
</dbReference>
<gene>
    <name evidence="12" type="ORF">BBOV_III007170</name>
</gene>
<evidence type="ECO:0000256" key="8">
    <source>
        <dbReference type="ARBA" id="ARBA00023136"/>
    </source>
</evidence>
<feature type="transmembrane region" description="Helical" evidence="10">
    <location>
        <begin position="184"/>
        <end position="206"/>
    </location>
</feature>
<organism evidence="12 13">
    <name type="scientific">Babesia bovis</name>
    <dbReference type="NCBI Taxonomy" id="5865"/>
    <lineage>
        <taxon>Eukaryota</taxon>
        <taxon>Sar</taxon>
        <taxon>Alveolata</taxon>
        <taxon>Apicomplexa</taxon>
        <taxon>Aconoidasida</taxon>
        <taxon>Piroplasmida</taxon>
        <taxon>Babesiidae</taxon>
        <taxon>Babesia</taxon>
    </lineage>
</organism>
<evidence type="ECO:0000256" key="6">
    <source>
        <dbReference type="ARBA" id="ARBA00022989"/>
    </source>
</evidence>
<dbReference type="eggNOG" id="KOG3058">
    <property type="taxonomic scope" value="Eukaryota"/>
</dbReference>
<sequence>MADNLTNTVQDDYKSPWVRASGRKSTYKHTFSSWESTGHVDFQQTLSQASNKGDVTINLENADESYVESVFKESKYVALGMLRNLLLTAVVFIAVLLFQALCMWSSDSIYAMYTHPDAPPLQPEMKEWNMSRLYDHIQVLFNGLNKGERISIRYADALIAIMFIVIGTKAIFLSPLIPACQMLIRYMVVMSQIYFIRALFIAASVVPASIPNCTTFSPNDSFAKQYLHVLLGYFSVVDTCTDMIISGHTAGSISIMLMFVLHNRQWYLNTIIMIVAGIICFLLILTRAHYTIDIMFGMLFALQIYSQHLRMVSRVGRCTFKGLQLGNSVFSSICKLVSKVEMVEERVNLFIRLQHLRDAHINKDATQMQKLDFYYNIYGIEDEMQPRCVYKGYDEWSLANARLIKRLVLQKTGSREQRHNLDSEQPALDDTPVTQS</sequence>
<keyword evidence="13" id="KW-1185">Reference proteome</keyword>
<comment type="similarity">
    <text evidence="2">Belongs to the sphingomyelin synthase family.</text>
</comment>
<dbReference type="InterPro" id="IPR045221">
    <property type="entry name" value="Sphingomyelin_synth-like"/>
</dbReference>
<evidence type="ECO:0000313" key="13">
    <source>
        <dbReference type="Proteomes" id="UP000002173"/>
    </source>
</evidence>
<evidence type="ECO:0000256" key="10">
    <source>
        <dbReference type="SAM" id="Phobius"/>
    </source>
</evidence>
<evidence type="ECO:0000256" key="3">
    <source>
        <dbReference type="ARBA" id="ARBA00022679"/>
    </source>
</evidence>
<reference evidence="12 13" key="1">
    <citation type="journal article" date="2007" name="PLoS Pathog.">
        <title>Genome sequence of Babesia bovis and comparative analysis of apicomplexan hemoprotozoa.</title>
        <authorList>
            <person name="Brayton K.A."/>
            <person name="Lau A.O.T."/>
            <person name="Herndon D.R."/>
            <person name="Hannick L."/>
            <person name="Kappmeyer L.S."/>
            <person name="Berens S.J."/>
            <person name="Bidwell S.L."/>
            <person name="Brown W.C."/>
            <person name="Crabtree J."/>
            <person name="Fadrosh D."/>
            <person name="Feldblum T."/>
            <person name="Forberger H.A."/>
            <person name="Haas B.J."/>
            <person name="Howell J.M."/>
            <person name="Khouri H."/>
            <person name="Koo H."/>
            <person name="Mann D.J."/>
            <person name="Norimine J."/>
            <person name="Paulsen I.T."/>
            <person name="Radune D."/>
            <person name="Ren Q."/>
            <person name="Smith R.K. Jr."/>
            <person name="Suarez C.E."/>
            <person name="White O."/>
            <person name="Wortman J.R."/>
            <person name="Knowles D.P. Jr."/>
            <person name="McElwain T.F."/>
            <person name="Nene V.M."/>
        </authorList>
    </citation>
    <scope>NUCLEOTIDE SEQUENCE [LARGE SCALE GENOMIC DNA]</scope>
    <source>
        <strain evidence="12">T2Bo</strain>
    </source>
</reference>
<keyword evidence="8 10" id="KW-0472">Membrane</keyword>
<dbReference type="Pfam" id="PF14360">
    <property type="entry name" value="PAP2_C"/>
    <property type="match status" value="1"/>
</dbReference>
<dbReference type="GO" id="GO:0046513">
    <property type="term" value="P:ceramide biosynthetic process"/>
    <property type="evidence" value="ECO:0007669"/>
    <property type="project" value="TreeGrafter"/>
</dbReference>
<dbReference type="GO" id="GO:0047493">
    <property type="term" value="F:ceramide cholinephosphotransferase activity"/>
    <property type="evidence" value="ECO:0007669"/>
    <property type="project" value="TreeGrafter"/>
</dbReference>
<feature type="transmembrane region" description="Helical" evidence="10">
    <location>
        <begin position="85"/>
        <end position="106"/>
    </location>
</feature>
<dbReference type="RefSeq" id="XP_001611846.1">
    <property type="nucleotide sequence ID" value="XM_001611796.1"/>
</dbReference>
<reference evidence="13" key="2">
    <citation type="journal article" date="2020" name="Data Brief">
        <title>Transcriptome dataset of Babesia bovis life stages within vertebrate and invertebrate hosts.</title>
        <authorList>
            <person name="Ueti M.W."/>
            <person name="Johnson W.C."/>
            <person name="Kappmeyer L.S."/>
            <person name="Herndon D.R."/>
            <person name="Mousel M.R."/>
            <person name="Reif K.E."/>
            <person name="Taus N.S."/>
            <person name="Ifeonu O.O."/>
            <person name="Silva J.C."/>
            <person name="Suarez C.E."/>
            <person name="Brayton K.A."/>
        </authorList>
    </citation>
    <scope>NUCLEOTIDE SEQUENCE [LARGE SCALE GENOMIC DNA]</scope>
</reference>
<dbReference type="Proteomes" id="UP000002173">
    <property type="component" value="Unassembled WGS sequence"/>
</dbReference>
<accession>A7ANZ4</accession>
<dbReference type="VEuPathDB" id="PiroplasmaDB:BBOV_III007170"/>
<dbReference type="EMBL" id="AAXT01000001">
    <property type="protein sequence ID" value="EDO08278.1"/>
    <property type="molecule type" value="Genomic_DNA"/>
</dbReference>
<evidence type="ECO:0000256" key="5">
    <source>
        <dbReference type="ARBA" id="ARBA00022919"/>
    </source>
</evidence>
<feature type="transmembrane region" description="Helical" evidence="10">
    <location>
        <begin position="266"/>
        <end position="284"/>
    </location>
</feature>
<feature type="region of interest" description="Disordered" evidence="9">
    <location>
        <begin position="415"/>
        <end position="436"/>
    </location>
</feature>
<evidence type="ECO:0000256" key="9">
    <source>
        <dbReference type="SAM" id="MobiDB-lite"/>
    </source>
</evidence>
<keyword evidence="7" id="KW-0443">Lipid metabolism</keyword>
<keyword evidence="6 10" id="KW-1133">Transmembrane helix</keyword>
<protein>
    <recommendedName>
        <fullName evidence="11">Sphingomyelin synthase-like domain-containing protein</fullName>
    </recommendedName>
</protein>
<dbReference type="KEGG" id="bbo:BBOV_III007170"/>
<keyword evidence="4 10" id="KW-0812">Transmembrane</keyword>
<feature type="domain" description="Sphingomyelin synthase-like" evidence="11">
    <location>
        <begin position="239"/>
        <end position="305"/>
    </location>
</feature>
<dbReference type="GO" id="GO:0005789">
    <property type="term" value="C:endoplasmic reticulum membrane"/>
    <property type="evidence" value="ECO:0007669"/>
    <property type="project" value="TreeGrafter"/>
</dbReference>
<evidence type="ECO:0000259" key="11">
    <source>
        <dbReference type="Pfam" id="PF14360"/>
    </source>
</evidence>
<dbReference type="Gene3D" id="1.20.144.10">
    <property type="entry name" value="Phosphatidic acid phosphatase type 2/haloperoxidase"/>
    <property type="match status" value="1"/>
</dbReference>
<evidence type="ECO:0000256" key="7">
    <source>
        <dbReference type="ARBA" id="ARBA00023098"/>
    </source>
</evidence>
<evidence type="ECO:0000256" key="1">
    <source>
        <dbReference type="ARBA" id="ARBA00004141"/>
    </source>
</evidence>
<evidence type="ECO:0000313" key="12">
    <source>
        <dbReference type="EMBL" id="EDO08278.1"/>
    </source>
</evidence>
<name>A7ANZ4_BABBO</name>
<dbReference type="InterPro" id="IPR025749">
    <property type="entry name" value="Sphingomyelin_synth-like_dom"/>
</dbReference>
<dbReference type="OMA" id="IVACKYH"/>
<comment type="caution">
    <text evidence="12">The sequence shown here is derived from an EMBL/GenBank/DDBJ whole genome shotgun (WGS) entry which is preliminary data.</text>
</comment>
<keyword evidence="3" id="KW-0808">Transferase</keyword>
<dbReference type="PANTHER" id="PTHR21290:SF25">
    <property type="entry name" value="SPHINGOMYELIN SYNTHASE-RELATED PROTEIN 1"/>
    <property type="match status" value="1"/>
</dbReference>